<accession>A0ABQ4I2J1</accession>
<feature type="transmembrane region" description="Helical" evidence="6">
    <location>
        <begin position="122"/>
        <end position="139"/>
    </location>
</feature>
<gene>
    <name evidence="7" type="ORF">Van01_53470</name>
</gene>
<evidence type="ECO:0000313" key="7">
    <source>
        <dbReference type="EMBL" id="GIJ12133.1"/>
    </source>
</evidence>
<feature type="transmembrane region" description="Helical" evidence="6">
    <location>
        <begin position="95"/>
        <end position="115"/>
    </location>
</feature>
<feature type="transmembrane region" description="Helical" evidence="6">
    <location>
        <begin position="201"/>
        <end position="220"/>
    </location>
</feature>
<evidence type="ECO:0000256" key="3">
    <source>
        <dbReference type="ARBA" id="ARBA00022692"/>
    </source>
</evidence>
<keyword evidence="3 6" id="KW-0812">Transmembrane</keyword>
<dbReference type="EMBL" id="BOOZ01000044">
    <property type="protein sequence ID" value="GIJ12133.1"/>
    <property type="molecule type" value="Genomic_DNA"/>
</dbReference>
<keyword evidence="5 6" id="KW-0472">Membrane</keyword>
<organism evidence="7 8">
    <name type="scientific">Micromonospora andamanensis</name>
    <dbReference type="NCBI Taxonomy" id="1287068"/>
    <lineage>
        <taxon>Bacteria</taxon>
        <taxon>Bacillati</taxon>
        <taxon>Actinomycetota</taxon>
        <taxon>Actinomycetes</taxon>
        <taxon>Micromonosporales</taxon>
        <taxon>Micromonosporaceae</taxon>
        <taxon>Micromonospora</taxon>
    </lineage>
</organism>
<evidence type="ECO:0000256" key="6">
    <source>
        <dbReference type="SAM" id="Phobius"/>
    </source>
</evidence>
<evidence type="ECO:0008006" key="9">
    <source>
        <dbReference type="Google" id="ProtNLM"/>
    </source>
</evidence>
<evidence type="ECO:0000256" key="1">
    <source>
        <dbReference type="ARBA" id="ARBA00004141"/>
    </source>
</evidence>
<proteinExistence type="inferred from homology"/>
<evidence type="ECO:0000313" key="8">
    <source>
        <dbReference type="Proteomes" id="UP000647017"/>
    </source>
</evidence>
<comment type="caution">
    <text evidence="7">The sequence shown here is derived from an EMBL/GenBank/DDBJ whole genome shotgun (WGS) entry which is preliminary data.</text>
</comment>
<dbReference type="Pfam" id="PF07947">
    <property type="entry name" value="YhhN"/>
    <property type="match status" value="1"/>
</dbReference>
<evidence type="ECO:0000256" key="5">
    <source>
        <dbReference type="ARBA" id="ARBA00023136"/>
    </source>
</evidence>
<dbReference type="PANTHER" id="PTHR31885:SF6">
    <property type="entry name" value="GH04784P"/>
    <property type="match status" value="1"/>
</dbReference>
<feature type="transmembrane region" description="Helical" evidence="6">
    <location>
        <begin position="21"/>
        <end position="40"/>
    </location>
</feature>
<evidence type="ECO:0000256" key="2">
    <source>
        <dbReference type="ARBA" id="ARBA00007375"/>
    </source>
</evidence>
<feature type="transmembrane region" description="Helical" evidence="6">
    <location>
        <begin position="170"/>
        <end position="189"/>
    </location>
</feature>
<keyword evidence="8" id="KW-1185">Reference proteome</keyword>
<dbReference type="RefSeq" id="WP_239099320.1">
    <property type="nucleotide sequence ID" value="NZ_BOOZ01000044.1"/>
</dbReference>
<name>A0ABQ4I2J1_9ACTN</name>
<reference evidence="7 8" key="1">
    <citation type="submission" date="2021-01" db="EMBL/GenBank/DDBJ databases">
        <title>Whole genome shotgun sequence of Verrucosispora andamanensis NBRC 109075.</title>
        <authorList>
            <person name="Komaki H."/>
            <person name="Tamura T."/>
        </authorList>
    </citation>
    <scope>NUCLEOTIDE SEQUENCE [LARGE SCALE GENOMIC DNA]</scope>
    <source>
        <strain evidence="7 8">NBRC 109075</strain>
    </source>
</reference>
<dbReference type="Proteomes" id="UP000647017">
    <property type="component" value="Unassembled WGS sequence"/>
</dbReference>
<dbReference type="InterPro" id="IPR012506">
    <property type="entry name" value="TMEM86B-like"/>
</dbReference>
<sequence length="239" mass="25110">MNTATGADPRRRPAVVRWPDRDAALLWAFAVVAAVELVAVATDVPAAQWLAKPLLAPLLLAWLWQVHAADRPIAVGLVLATAGDVALLIPSDTAFLVGMGCFLGTQVAFSTAFIGHRRPRPAAVAGYLTLWAVANALLWPRLGDLRLPVLGYSLALSLMAATATAVGRRVAAGGALFLFSDLLIGLGAGGTRLPGHDVLVMATYSAALFMISIGWAARASDRGRGRRPRRRSGPARPPA</sequence>
<dbReference type="PANTHER" id="PTHR31885">
    <property type="entry name" value="GH04784P"/>
    <property type="match status" value="1"/>
</dbReference>
<evidence type="ECO:0000256" key="4">
    <source>
        <dbReference type="ARBA" id="ARBA00022989"/>
    </source>
</evidence>
<feature type="transmembrane region" description="Helical" evidence="6">
    <location>
        <begin position="145"/>
        <end position="163"/>
    </location>
</feature>
<comment type="subcellular location">
    <subcellularLocation>
        <location evidence="1">Membrane</location>
        <topology evidence="1">Multi-pass membrane protein</topology>
    </subcellularLocation>
</comment>
<keyword evidence="4 6" id="KW-1133">Transmembrane helix</keyword>
<comment type="similarity">
    <text evidence="2">Belongs to the TMEM86 family.</text>
</comment>
<protein>
    <recommendedName>
        <fullName evidence="9">Lysoplasmalogenase</fullName>
    </recommendedName>
</protein>